<feature type="non-terminal residue" evidence="1">
    <location>
        <position position="57"/>
    </location>
</feature>
<accession>A0A1A8KHV3</accession>
<protein>
    <submittedName>
        <fullName evidence="1">Uncharacterized protein</fullName>
    </submittedName>
</protein>
<dbReference type="AlphaFoldDB" id="A0A1A8KHV3"/>
<evidence type="ECO:0000313" key="1">
    <source>
        <dbReference type="EMBL" id="SBR31269.1"/>
    </source>
</evidence>
<reference evidence="1" key="1">
    <citation type="submission" date="2016-05" db="EMBL/GenBank/DDBJ databases">
        <authorList>
            <person name="Lavstsen T."/>
            <person name="Jespersen J.S."/>
        </authorList>
    </citation>
    <scope>NUCLEOTIDE SEQUENCE</scope>
    <source>
        <tissue evidence="1">Brain</tissue>
    </source>
</reference>
<sequence>QGVTLSCQQLTASCKEIRRCKTWCKSAKHQGRKLCESMEARYRYSQVEKMLWSGSMN</sequence>
<gene>
    <name evidence="1" type="primary">BX539340.1</name>
</gene>
<reference evidence="1" key="2">
    <citation type="submission" date="2016-06" db="EMBL/GenBank/DDBJ databases">
        <title>The genome of a short-lived fish provides insights into sex chromosome evolution and the genetic control of aging.</title>
        <authorList>
            <person name="Reichwald K."/>
            <person name="Felder M."/>
            <person name="Petzold A."/>
            <person name="Koch P."/>
            <person name="Groth M."/>
            <person name="Platzer M."/>
        </authorList>
    </citation>
    <scope>NUCLEOTIDE SEQUENCE</scope>
    <source>
        <tissue evidence="1">Brain</tissue>
    </source>
</reference>
<name>A0A1A8KHV3_NOTKU</name>
<organism evidence="1">
    <name type="scientific">Nothobranchius kuhntae</name>
    <name type="common">Beira killifish</name>
    <dbReference type="NCBI Taxonomy" id="321403"/>
    <lineage>
        <taxon>Eukaryota</taxon>
        <taxon>Metazoa</taxon>
        <taxon>Chordata</taxon>
        <taxon>Craniata</taxon>
        <taxon>Vertebrata</taxon>
        <taxon>Euteleostomi</taxon>
        <taxon>Actinopterygii</taxon>
        <taxon>Neopterygii</taxon>
        <taxon>Teleostei</taxon>
        <taxon>Neoteleostei</taxon>
        <taxon>Acanthomorphata</taxon>
        <taxon>Ovalentaria</taxon>
        <taxon>Atherinomorphae</taxon>
        <taxon>Cyprinodontiformes</taxon>
        <taxon>Nothobranchiidae</taxon>
        <taxon>Nothobranchius</taxon>
    </lineage>
</organism>
<proteinExistence type="predicted"/>
<dbReference type="EMBL" id="HAEE01011219">
    <property type="protein sequence ID" value="SBR31269.1"/>
    <property type="molecule type" value="Transcribed_RNA"/>
</dbReference>
<feature type="non-terminal residue" evidence="1">
    <location>
        <position position="1"/>
    </location>
</feature>